<dbReference type="SUPFAM" id="SSF53474">
    <property type="entry name" value="alpha/beta-Hydrolases"/>
    <property type="match status" value="1"/>
</dbReference>
<gene>
    <name evidence="5" type="ORF">DY218_29465</name>
</gene>
<dbReference type="InterPro" id="IPR029058">
    <property type="entry name" value="AB_hydrolase_fold"/>
</dbReference>
<reference evidence="5 6" key="1">
    <citation type="submission" date="2018-08" db="EMBL/GenBank/DDBJ databases">
        <title>Isolation, diversity and antifungal activity of Actinobacteria from wheat.</title>
        <authorList>
            <person name="Han C."/>
        </authorList>
    </citation>
    <scope>NUCLEOTIDE SEQUENCE [LARGE SCALE GENOMIC DNA]</scope>
    <source>
        <strain evidence="5 6">NEAU-YY421</strain>
    </source>
</reference>
<evidence type="ECO:0000256" key="2">
    <source>
        <dbReference type="ARBA" id="ARBA00022963"/>
    </source>
</evidence>
<evidence type="ECO:0000313" key="5">
    <source>
        <dbReference type="EMBL" id="RFU83118.1"/>
    </source>
</evidence>
<dbReference type="Proteomes" id="UP000263094">
    <property type="component" value="Unassembled WGS sequence"/>
</dbReference>
<dbReference type="AlphaFoldDB" id="A0A372LWR7"/>
<keyword evidence="1 5" id="KW-0378">Hydrolase</keyword>
<evidence type="ECO:0000313" key="6">
    <source>
        <dbReference type="Proteomes" id="UP000263094"/>
    </source>
</evidence>
<feature type="chain" id="PRO_5016737145" evidence="4">
    <location>
        <begin position="25"/>
        <end position="404"/>
    </location>
</feature>
<keyword evidence="4" id="KW-0732">Signal</keyword>
<dbReference type="InterPro" id="IPR006311">
    <property type="entry name" value="TAT_signal"/>
</dbReference>
<keyword evidence="6" id="KW-1185">Reference proteome</keyword>
<sequence length="404" mass="43101">MPTRRTALLTTAAAALALAAPAHAAVNDRATRALKTHREPGSRRIRLALPAPTGNHPVGTVSLHLVDRARRDPWLPDRPHRELMVDVRYPARTVHGHPRAPQMRRGAADGFAALNNLADVPADRVDWAATLTHAYERAPLDSGVRSLPVVLYSPGVLDPRTYGTTTADDLASRGFLVVMVDHTYDATAVEFPGGRVEHSRLPDELEGTGGAEEQVRALLRKTLAVRVADLRFVLDALPSALPPLVRRAGDLARVGAYGQSAGGFAAMQLMHDDQRVRCAANLDGVLAHVQDDKQPGHFSSVAVDGVDRPYLLLGKEGNSPDTVPSWGALVRNSSGPGRVKEVRGAAHGSFTDSQVLIPQVARELGLSADVVEALVGRIAPERSVAVQQAALAGLFGRLRTNGTS</sequence>
<organism evidence="5 6">
    <name type="scientific">Streptomyces triticagri</name>
    <dbReference type="NCBI Taxonomy" id="2293568"/>
    <lineage>
        <taxon>Bacteria</taxon>
        <taxon>Bacillati</taxon>
        <taxon>Actinomycetota</taxon>
        <taxon>Actinomycetes</taxon>
        <taxon>Kitasatosporales</taxon>
        <taxon>Streptomycetaceae</taxon>
        <taxon>Streptomyces</taxon>
    </lineage>
</organism>
<dbReference type="PROSITE" id="PS51318">
    <property type="entry name" value="TAT"/>
    <property type="match status" value="1"/>
</dbReference>
<dbReference type="GO" id="GO:0016042">
    <property type="term" value="P:lipid catabolic process"/>
    <property type="evidence" value="ECO:0007669"/>
    <property type="project" value="UniProtKB-KW"/>
</dbReference>
<dbReference type="Gene3D" id="3.40.50.1820">
    <property type="entry name" value="alpha/beta hydrolase"/>
    <property type="match status" value="1"/>
</dbReference>
<dbReference type="Pfam" id="PF03403">
    <property type="entry name" value="PAF-AH_p_II"/>
    <property type="match status" value="1"/>
</dbReference>
<dbReference type="GO" id="GO:0003847">
    <property type="term" value="F:1-alkyl-2-acetylglycerophosphocholine esterase activity"/>
    <property type="evidence" value="ECO:0007669"/>
    <property type="project" value="TreeGrafter"/>
</dbReference>
<evidence type="ECO:0000256" key="3">
    <source>
        <dbReference type="ARBA" id="ARBA00023098"/>
    </source>
</evidence>
<evidence type="ECO:0000256" key="1">
    <source>
        <dbReference type="ARBA" id="ARBA00022801"/>
    </source>
</evidence>
<comment type="caution">
    <text evidence="5">The sequence shown here is derived from an EMBL/GenBank/DDBJ whole genome shotgun (WGS) entry which is preliminary data.</text>
</comment>
<keyword evidence="2" id="KW-0442">Lipid degradation</keyword>
<dbReference type="EMBL" id="QUAK01000220">
    <property type="protein sequence ID" value="RFU83118.1"/>
    <property type="molecule type" value="Genomic_DNA"/>
</dbReference>
<dbReference type="PANTHER" id="PTHR10272">
    <property type="entry name" value="PLATELET-ACTIVATING FACTOR ACETYLHYDROLASE"/>
    <property type="match status" value="1"/>
</dbReference>
<name>A0A372LWR7_9ACTN</name>
<accession>A0A372LWR7</accession>
<evidence type="ECO:0000256" key="4">
    <source>
        <dbReference type="SAM" id="SignalP"/>
    </source>
</evidence>
<protein>
    <submittedName>
        <fullName evidence="5">Hydrolase</fullName>
    </submittedName>
</protein>
<feature type="signal peptide" evidence="4">
    <location>
        <begin position="1"/>
        <end position="24"/>
    </location>
</feature>
<dbReference type="OrthoDB" id="569821at2"/>
<proteinExistence type="predicted"/>
<dbReference type="RefSeq" id="WP_128559188.1">
    <property type="nucleotide sequence ID" value="NZ_QUAK01000220.1"/>
</dbReference>
<dbReference type="PANTHER" id="PTHR10272:SF0">
    <property type="entry name" value="PLATELET-ACTIVATING FACTOR ACETYLHYDROLASE"/>
    <property type="match status" value="1"/>
</dbReference>
<keyword evidence="3" id="KW-0443">Lipid metabolism</keyword>